<feature type="domain" description="Post-SET" evidence="4">
    <location>
        <begin position="125"/>
        <end position="141"/>
    </location>
</feature>
<dbReference type="AlphaFoldDB" id="A0A1F7GDX3"/>
<dbReference type="Proteomes" id="UP000178372">
    <property type="component" value="Unassembled WGS sequence"/>
</dbReference>
<dbReference type="PROSITE" id="PS50868">
    <property type="entry name" value="POST_SET"/>
    <property type="match status" value="1"/>
</dbReference>
<sequence length="171" mass="19818">MVLPPKKAWISLKADIRQSSISEKGMFAREPVKKGEKVVVWGGAYVTKDEAEKEKLKGKLVMQWDENLYSVEDRGDDDSYFINHSCDPNLWMSDAFTLVARKNIKTDEEITADYALWEADEKYISAWECHCGSALCRKRVTGKDWRLHDLQNRYQNHFSPLINKRILDTSS</sequence>
<proteinExistence type="predicted"/>
<protein>
    <recommendedName>
        <fullName evidence="7">SET domain-containing protein</fullName>
    </recommendedName>
</protein>
<evidence type="ECO:0008006" key="7">
    <source>
        <dbReference type="Google" id="ProtNLM"/>
    </source>
</evidence>
<dbReference type="Gene3D" id="2.170.270.10">
    <property type="entry name" value="SET domain"/>
    <property type="match status" value="1"/>
</dbReference>
<dbReference type="InterPro" id="IPR053201">
    <property type="entry name" value="Flavunoidine_N-MTase"/>
</dbReference>
<dbReference type="SUPFAM" id="SSF82199">
    <property type="entry name" value="SET domain"/>
    <property type="match status" value="1"/>
</dbReference>
<evidence type="ECO:0000313" key="6">
    <source>
        <dbReference type="Proteomes" id="UP000178372"/>
    </source>
</evidence>
<keyword evidence="1" id="KW-0808">Transferase</keyword>
<reference evidence="5 6" key="1">
    <citation type="journal article" date="2016" name="Nat. Commun.">
        <title>Thousands of microbial genomes shed light on interconnected biogeochemical processes in an aquifer system.</title>
        <authorList>
            <person name="Anantharaman K."/>
            <person name="Brown C.T."/>
            <person name="Hug L.A."/>
            <person name="Sharon I."/>
            <person name="Castelle C.J."/>
            <person name="Probst A.J."/>
            <person name="Thomas B.C."/>
            <person name="Singh A."/>
            <person name="Wilkins M.J."/>
            <person name="Karaoz U."/>
            <person name="Brodie E.L."/>
            <person name="Williams K.H."/>
            <person name="Hubbard S.S."/>
            <person name="Banfield J.F."/>
        </authorList>
    </citation>
    <scope>NUCLEOTIDE SEQUENCE [LARGE SCALE GENOMIC DNA]</scope>
</reference>
<dbReference type="EMBL" id="MFZF01000003">
    <property type="protein sequence ID" value="OGK17140.1"/>
    <property type="molecule type" value="Genomic_DNA"/>
</dbReference>
<comment type="caution">
    <text evidence="5">The sequence shown here is derived from an EMBL/GenBank/DDBJ whole genome shotgun (WGS) entry which is preliminary data.</text>
</comment>
<accession>A0A1F7GDX3</accession>
<evidence type="ECO:0000256" key="2">
    <source>
        <dbReference type="ARBA" id="ARBA00022691"/>
    </source>
</evidence>
<dbReference type="InterPro" id="IPR003616">
    <property type="entry name" value="Post-SET_dom"/>
</dbReference>
<evidence type="ECO:0000259" key="3">
    <source>
        <dbReference type="PROSITE" id="PS50280"/>
    </source>
</evidence>
<keyword evidence="2" id="KW-0949">S-adenosyl-L-methionine</keyword>
<feature type="domain" description="SET" evidence="3">
    <location>
        <begin position="12"/>
        <end position="115"/>
    </location>
</feature>
<dbReference type="GO" id="GO:0016740">
    <property type="term" value="F:transferase activity"/>
    <property type="evidence" value="ECO:0007669"/>
    <property type="project" value="UniProtKB-KW"/>
</dbReference>
<name>A0A1F7GDX3_9BACT</name>
<dbReference type="Pfam" id="PF00856">
    <property type="entry name" value="SET"/>
    <property type="match status" value="1"/>
</dbReference>
<evidence type="ECO:0000259" key="4">
    <source>
        <dbReference type="PROSITE" id="PS50868"/>
    </source>
</evidence>
<evidence type="ECO:0000313" key="5">
    <source>
        <dbReference type="EMBL" id="OGK17140.1"/>
    </source>
</evidence>
<dbReference type="PROSITE" id="PS50280">
    <property type="entry name" value="SET"/>
    <property type="match status" value="1"/>
</dbReference>
<gene>
    <name evidence="5" type="ORF">A2690_02085</name>
</gene>
<dbReference type="InterPro" id="IPR001214">
    <property type="entry name" value="SET_dom"/>
</dbReference>
<dbReference type="PANTHER" id="PTHR12350">
    <property type="entry name" value="HISTONE-LYSINE N-METHYLTRANSFERASE-RELATED"/>
    <property type="match status" value="1"/>
</dbReference>
<dbReference type="InterPro" id="IPR046341">
    <property type="entry name" value="SET_dom_sf"/>
</dbReference>
<evidence type="ECO:0000256" key="1">
    <source>
        <dbReference type="ARBA" id="ARBA00022679"/>
    </source>
</evidence>
<dbReference type="PANTHER" id="PTHR12350:SF19">
    <property type="entry name" value="SET DOMAIN-CONTAINING PROTEIN"/>
    <property type="match status" value="1"/>
</dbReference>
<organism evidence="5 6">
    <name type="scientific">Candidatus Roizmanbacteria bacterium RIFCSPHIGHO2_01_FULL_39_12b</name>
    <dbReference type="NCBI Taxonomy" id="1802030"/>
    <lineage>
        <taxon>Bacteria</taxon>
        <taxon>Candidatus Roizmaniibacteriota</taxon>
    </lineage>
</organism>